<proteinExistence type="predicted"/>
<sequence length="53" mass="6363">MEKDLLYDKVIKEIKEIYKANNLEMDINFDDDKAKIIVQLITSIDFLTKDNQW</sequence>
<dbReference type="Proteomes" id="UP000257559">
    <property type="component" value="Chromosome"/>
</dbReference>
<gene>
    <name evidence="1" type="ORF">NCTC10132_00618</name>
</gene>
<dbReference type="EMBL" id="LS991951">
    <property type="protein sequence ID" value="SYV97259.1"/>
    <property type="molecule type" value="Genomic_DNA"/>
</dbReference>
<feature type="non-terminal residue" evidence="1">
    <location>
        <position position="53"/>
    </location>
</feature>
<reference evidence="2" key="1">
    <citation type="submission" date="2018-06" db="EMBL/GenBank/DDBJ databases">
        <authorList>
            <consortium name="Pathogen Informatics"/>
        </authorList>
    </citation>
    <scope>NUCLEOTIDE SEQUENCE [LARGE SCALE GENOMIC DNA]</scope>
    <source>
        <strain evidence="2">NCTC10132</strain>
    </source>
</reference>
<organism evidence="1 2">
    <name type="scientific">Mycoplasmopsis edwardii</name>
    <dbReference type="NCBI Taxonomy" id="53558"/>
    <lineage>
        <taxon>Bacteria</taxon>
        <taxon>Bacillati</taxon>
        <taxon>Mycoplasmatota</taxon>
        <taxon>Mycoplasmoidales</taxon>
        <taxon>Metamycoplasmataceae</taxon>
        <taxon>Mycoplasmopsis</taxon>
    </lineage>
</organism>
<dbReference type="KEGG" id="medw:NCTC10132_00618"/>
<accession>A0A3B0PKS9</accession>
<dbReference type="AlphaFoldDB" id="A0A3B0PKS9"/>
<keyword evidence="2" id="KW-1185">Reference proteome</keyword>
<evidence type="ECO:0000313" key="1">
    <source>
        <dbReference type="EMBL" id="SYV97259.1"/>
    </source>
</evidence>
<name>A0A3B0PKS9_9BACT</name>
<evidence type="ECO:0000313" key="2">
    <source>
        <dbReference type="Proteomes" id="UP000257559"/>
    </source>
</evidence>
<protein>
    <submittedName>
        <fullName evidence="1">Uncharacterized protein</fullName>
    </submittedName>
</protein>